<gene>
    <name evidence="3 4" type="primary">LOC109467557</name>
</gene>
<accession>A0A6P4XWY3</accession>
<dbReference type="Pfam" id="PF00535">
    <property type="entry name" value="Glycos_transf_2"/>
    <property type="match status" value="1"/>
</dbReference>
<dbReference type="InterPro" id="IPR029044">
    <property type="entry name" value="Nucleotide-diphossugar_trans"/>
</dbReference>
<dbReference type="KEGG" id="bbel:109467557"/>
<dbReference type="CDD" id="cd00761">
    <property type="entry name" value="Glyco_tranf_GTA_type"/>
    <property type="match status" value="1"/>
</dbReference>
<dbReference type="AlphaFoldDB" id="A0A6P4XWY3"/>
<keyword evidence="2" id="KW-1185">Reference proteome</keyword>
<evidence type="ECO:0000313" key="3">
    <source>
        <dbReference type="RefSeq" id="XP_019621139.1"/>
    </source>
</evidence>
<evidence type="ECO:0000313" key="4">
    <source>
        <dbReference type="RefSeq" id="XP_019621140.1"/>
    </source>
</evidence>
<feature type="domain" description="Glycosyltransferase 2-like" evidence="1">
    <location>
        <begin position="272"/>
        <end position="419"/>
    </location>
</feature>
<reference evidence="3 4" key="1">
    <citation type="submission" date="2025-04" db="UniProtKB">
        <authorList>
            <consortium name="RefSeq"/>
        </authorList>
    </citation>
    <scope>IDENTIFICATION</scope>
    <source>
        <tissue evidence="3 4">Gonad</tissue>
    </source>
</reference>
<dbReference type="Gene3D" id="3.90.550.10">
    <property type="entry name" value="Spore Coat Polysaccharide Biosynthesis Protein SpsA, Chain A"/>
    <property type="match status" value="1"/>
</dbReference>
<evidence type="ECO:0000259" key="1">
    <source>
        <dbReference type="Pfam" id="PF00535"/>
    </source>
</evidence>
<dbReference type="GeneID" id="109467557"/>
<dbReference type="PANTHER" id="PTHR15046">
    <property type="entry name" value="GLYCO_TRANS_2-LIKE DOMAIN-CONTAINING PROTEIN"/>
    <property type="match status" value="1"/>
</dbReference>
<dbReference type="Proteomes" id="UP000515135">
    <property type="component" value="Unplaced"/>
</dbReference>
<dbReference type="PANTHER" id="PTHR15046:SF3">
    <property type="entry name" value="BETA-1,4 N-ACETYLGALACTOSAMINYLTRANSFERASE 2-LIKE"/>
    <property type="match status" value="1"/>
</dbReference>
<dbReference type="OrthoDB" id="9976324at2759"/>
<dbReference type="RefSeq" id="XP_019621139.1">
    <property type="nucleotide sequence ID" value="XM_019765580.1"/>
</dbReference>
<name>A0A6P4XWY3_BRABE</name>
<proteinExistence type="predicted"/>
<organism evidence="2 4">
    <name type="scientific">Branchiostoma belcheri</name>
    <name type="common">Amphioxus</name>
    <dbReference type="NCBI Taxonomy" id="7741"/>
    <lineage>
        <taxon>Eukaryota</taxon>
        <taxon>Metazoa</taxon>
        <taxon>Chordata</taxon>
        <taxon>Cephalochordata</taxon>
        <taxon>Leptocardii</taxon>
        <taxon>Amphioxiformes</taxon>
        <taxon>Branchiostomatidae</taxon>
        <taxon>Branchiostoma</taxon>
    </lineage>
</organism>
<dbReference type="InterPro" id="IPR001173">
    <property type="entry name" value="Glyco_trans_2-like"/>
</dbReference>
<protein>
    <submittedName>
        <fullName evidence="3 4">Beta-1,4 N-acetylgalactosaminyltransferase 1-like isoform X1</fullName>
    </submittedName>
</protein>
<dbReference type="RefSeq" id="XP_019621140.1">
    <property type="nucleotide sequence ID" value="XM_019765581.1"/>
</dbReference>
<sequence length="567" mass="65245">MTATAGDKKLFMASLISFVTGSMLVYLDCWLLSPSCYVNVYTKTVDVEQSRVPPGYTARAILRPLKNDEERPLPSTPVYTGLIGEKPCECVGFWHKDFYTPKQWTIRLRNQEKCLQRYERRKIVLKSVQNYVDGSSPISYPSHGVYVRPLRAVQLDGLRISWFPSKAIITNAVQTVKLQCEKGIFRRIANVSNVDVLGEDTSVMTIQTSKPLLLNRQLRRIVYQNTVFDTNAFDLVKVQYKKFSVTIPIHIRHRLIPWLYEQGSGAIRDRVSVVVKTFLRYSNLRRLVRSVADLYPGTRVIVADDTPSQKFESFQDKYTDHYLMPQFKGFFAGRNLGLSQVTTEYFLYMDDDHYLKPYTKLEVLVALLDRTDFHVVGGVYEDLEMFATTIRVLGNSTHACYEKLRGWYHSVTGFPGCYAVDHTENFFLASTAEVKAIGFDPHVAQSRLGHQEFFTAGLGRLRIAVCSNIIVGHNKTTEGLDDKLYQQYRVTDRAYRNMRIRHHLFRDNLTCVGVKYPRNLTLLQSLRDPNTPQQVKDRREKEGWSFLKGLLNESHSLHGFVHGKDED</sequence>
<dbReference type="SUPFAM" id="SSF53448">
    <property type="entry name" value="Nucleotide-diphospho-sugar transferases"/>
    <property type="match status" value="1"/>
</dbReference>
<evidence type="ECO:0000313" key="2">
    <source>
        <dbReference type="Proteomes" id="UP000515135"/>
    </source>
</evidence>